<dbReference type="InterPro" id="IPR000742">
    <property type="entry name" value="EGF"/>
</dbReference>
<dbReference type="InterPro" id="IPR006212">
    <property type="entry name" value="Furin_repeat"/>
</dbReference>
<organism evidence="5 6">
    <name type="scientific">Blepharisma stoltei</name>
    <dbReference type="NCBI Taxonomy" id="1481888"/>
    <lineage>
        <taxon>Eukaryota</taxon>
        <taxon>Sar</taxon>
        <taxon>Alveolata</taxon>
        <taxon>Ciliophora</taxon>
        <taxon>Postciliodesmatophora</taxon>
        <taxon>Heterotrichea</taxon>
        <taxon>Heterotrichida</taxon>
        <taxon>Blepharismidae</taxon>
        <taxon>Blepharisma</taxon>
    </lineage>
</organism>
<dbReference type="AlphaFoldDB" id="A0AAU9KDM7"/>
<proteinExistence type="predicted"/>
<feature type="compositionally biased region" description="Polar residues" evidence="2">
    <location>
        <begin position="44"/>
        <end position="61"/>
    </location>
</feature>
<keyword evidence="6" id="KW-1185">Reference proteome</keyword>
<feature type="region of interest" description="Disordered" evidence="2">
    <location>
        <begin position="25"/>
        <end position="63"/>
    </location>
</feature>
<keyword evidence="3" id="KW-0732">Signal</keyword>
<dbReference type="PANTHER" id="PTHR23275">
    <property type="entry name" value="CABRIOLET.-RELATED"/>
    <property type="match status" value="1"/>
</dbReference>
<evidence type="ECO:0000313" key="6">
    <source>
        <dbReference type="Proteomes" id="UP001162131"/>
    </source>
</evidence>
<protein>
    <recommendedName>
        <fullName evidence="4">TNFR-Cys domain-containing protein</fullName>
    </recommendedName>
</protein>
<evidence type="ECO:0000313" key="5">
    <source>
        <dbReference type="EMBL" id="CAG9336157.1"/>
    </source>
</evidence>
<gene>
    <name evidence="5" type="ORF">BSTOLATCC_MIC66042</name>
</gene>
<dbReference type="InterPro" id="IPR001368">
    <property type="entry name" value="TNFR/NGFR_Cys_rich_reg"/>
</dbReference>
<evidence type="ECO:0000256" key="1">
    <source>
        <dbReference type="PROSITE-ProRule" id="PRU00206"/>
    </source>
</evidence>
<reference evidence="5" key="1">
    <citation type="submission" date="2021-09" db="EMBL/GenBank/DDBJ databases">
        <authorList>
            <consortium name="AG Swart"/>
            <person name="Singh M."/>
            <person name="Singh A."/>
            <person name="Seah K."/>
            <person name="Emmerich C."/>
        </authorList>
    </citation>
    <scope>NUCLEOTIDE SEQUENCE</scope>
    <source>
        <strain evidence="5">ATCC30299</strain>
    </source>
</reference>
<dbReference type="SUPFAM" id="SSF57184">
    <property type="entry name" value="Growth factor receptor domain"/>
    <property type="match status" value="3"/>
</dbReference>
<comment type="caution">
    <text evidence="5">The sequence shown here is derived from an EMBL/GenBank/DDBJ whole genome shotgun (WGS) entry which is preliminary data.</text>
</comment>
<sequence length="565" mass="59337">MMVPVFILILMLQASAMQNNIIEHEESSDGDFKAPITDPEILNQPFQNNESQGSSQEIRSNATEKERKLTPSCKEYEANCITCASATLCGTCFTSRYTIIPDTDGGCTISTVRNCALVSPDDVCNSCKAGYYQGCASCSDLIDGCLTCSNDGRCSECDSGYHVNTDFACTRCQDSNCNTCDSEGSSCSLCKEGYYLDSSSCKACSSFNPNCQACSGNDKCTKCGGGYLANELGACVLLSVPNCQIVNSQSGKCGICVSGYYLDATNSCAQIACTGTQYWDGANKQCKECSTISTGCTACSTDAKCTSCSAGYIVNEGGLCSTSSLSHCDIVKNTDPTYCKKCSTGYVSNGVGGCIQSQLMHCDVASDATTCTTCSSGAAVGCGSCYPINSVPDCACASQGGSVCKKCNDGYKLNADSCSPVCSSNCVTCSSKDVCTQCNSGYFLYDESVTKTSCVSCADSCNSCTTSPICFECADLIVQDGTSCRVDKVGYQLSFDSPDAVIDFAHPLSKTVAFNSFTATKGQAVIPTGSWSVKSSTVSQIKIQTDLDVSQLPIDVVFSFTQNDS</sequence>
<feature type="domain" description="TNFR-Cys" evidence="4">
    <location>
        <begin position="126"/>
        <end position="177"/>
    </location>
</feature>
<dbReference type="Proteomes" id="UP001162131">
    <property type="component" value="Unassembled WGS sequence"/>
</dbReference>
<evidence type="ECO:0000256" key="3">
    <source>
        <dbReference type="SAM" id="SignalP"/>
    </source>
</evidence>
<feature type="chain" id="PRO_5043628019" description="TNFR-Cys domain-containing protein" evidence="3">
    <location>
        <begin position="17"/>
        <end position="565"/>
    </location>
</feature>
<accession>A0AAU9KDM7</accession>
<dbReference type="SMART" id="SM00261">
    <property type="entry name" value="FU"/>
    <property type="match status" value="3"/>
</dbReference>
<comment type="caution">
    <text evidence="1">Lacks conserved residue(s) required for the propagation of feature annotation.</text>
</comment>
<dbReference type="PROSITE" id="PS50050">
    <property type="entry name" value="TNFR_NGFR_2"/>
    <property type="match status" value="1"/>
</dbReference>
<feature type="repeat" description="TNFR-Cys" evidence="1">
    <location>
        <begin position="126"/>
        <end position="177"/>
    </location>
</feature>
<evidence type="ECO:0000259" key="4">
    <source>
        <dbReference type="PROSITE" id="PS50050"/>
    </source>
</evidence>
<dbReference type="SMART" id="SM00181">
    <property type="entry name" value="EGF"/>
    <property type="match status" value="7"/>
</dbReference>
<feature type="signal peptide" evidence="3">
    <location>
        <begin position="1"/>
        <end position="16"/>
    </location>
</feature>
<name>A0AAU9KDM7_9CILI</name>
<dbReference type="PANTHER" id="PTHR23275:SF100">
    <property type="entry name" value="EGF-LIKE DOMAIN-CONTAINING PROTEIN"/>
    <property type="match status" value="1"/>
</dbReference>
<dbReference type="InterPro" id="IPR009030">
    <property type="entry name" value="Growth_fac_rcpt_cys_sf"/>
</dbReference>
<dbReference type="InterPro" id="IPR052798">
    <property type="entry name" value="Giardia_VSA"/>
</dbReference>
<evidence type="ECO:0000256" key="2">
    <source>
        <dbReference type="SAM" id="MobiDB-lite"/>
    </source>
</evidence>
<dbReference type="EMBL" id="CAJZBQ010000064">
    <property type="protein sequence ID" value="CAG9336157.1"/>
    <property type="molecule type" value="Genomic_DNA"/>
</dbReference>